<organism evidence="7 8">
    <name type="scientific">Verticiella sediminum</name>
    <dbReference type="NCBI Taxonomy" id="1247510"/>
    <lineage>
        <taxon>Bacteria</taxon>
        <taxon>Pseudomonadati</taxon>
        <taxon>Pseudomonadota</taxon>
        <taxon>Betaproteobacteria</taxon>
        <taxon>Burkholderiales</taxon>
        <taxon>Alcaligenaceae</taxon>
        <taxon>Verticiella</taxon>
    </lineage>
</organism>
<dbReference type="AlphaFoldDB" id="A0A556AJ39"/>
<evidence type="ECO:0000256" key="2">
    <source>
        <dbReference type="ARBA" id="ARBA00010790"/>
    </source>
</evidence>
<dbReference type="InterPro" id="IPR007867">
    <property type="entry name" value="GMC_OxRtase_C"/>
</dbReference>
<dbReference type="Gene3D" id="3.30.560.10">
    <property type="entry name" value="Glucose Oxidase, domain 3"/>
    <property type="match status" value="1"/>
</dbReference>
<comment type="cofactor">
    <cofactor evidence="1 5">
        <name>FAD</name>
        <dbReference type="ChEBI" id="CHEBI:57692"/>
    </cofactor>
</comment>
<dbReference type="Pfam" id="PF05199">
    <property type="entry name" value="GMC_oxred_C"/>
    <property type="match status" value="1"/>
</dbReference>
<evidence type="ECO:0000313" key="8">
    <source>
        <dbReference type="Proteomes" id="UP000318405"/>
    </source>
</evidence>
<dbReference type="Pfam" id="PF00732">
    <property type="entry name" value="GMC_oxred_N"/>
    <property type="match status" value="1"/>
</dbReference>
<accession>A0A556AJ39</accession>
<evidence type="ECO:0000256" key="1">
    <source>
        <dbReference type="ARBA" id="ARBA00001974"/>
    </source>
</evidence>
<name>A0A556AJ39_9BURK</name>
<dbReference type="RefSeq" id="WP_143949241.1">
    <property type="nucleotide sequence ID" value="NZ_BAABMB010000001.1"/>
</dbReference>
<keyword evidence="4 5" id="KW-0274">FAD</keyword>
<comment type="similarity">
    <text evidence="2">Belongs to the GMC oxidoreductase family.</text>
</comment>
<evidence type="ECO:0000256" key="3">
    <source>
        <dbReference type="ARBA" id="ARBA00022630"/>
    </source>
</evidence>
<dbReference type="InterPro" id="IPR000172">
    <property type="entry name" value="GMC_OxRdtase_N"/>
</dbReference>
<comment type="caution">
    <text evidence="7">The sequence shown here is derived from an EMBL/GenBank/DDBJ whole genome shotgun (WGS) entry which is preliminary data.</text>
</comment>
<dbReference type="PANTHER" id="PTHR11552">
    <property type="entry name" value="GLUCOSE-METHANOL-CHOLINE GMC OXIDOREDUCTASE"/>
    <property type="match status" value="1"/>
</dbReference>
<evidence type="ECO:0000256" key="4">
    <source>
        <dbReference type="ARBA" id="ARBA00022827"/>
    </source>
</evidence>
<sequence>MQIRPASRETRTHHYIVIGAGSAGAALASRLTQDPCIKVLLLEAGGRDAHPYLGMPLAFRKVLGHPDYSWNYRSEPEPGLNGRRLDVPRGKTLGGSSSINAMIGIRGHRRDYDQLRESGLAGWGFDDVLPYFKRLESSWRGAGPFHGADGPVLITSMRHPDLLYEPLRDAAIAAGCTECADPNAESPEGISRVDATIGDGRRSSTARAYLVDARKRPNLDIVTGALVQRIVVEGGRATAVEYLHQKRVVRARAGREIILSAGAYDTPKILMLSGIGPAAHLQSVGVEPILDLPGVGRNLSEHPNLMMFFKAKERLGLTKWLRFDRAALAAARWMFRRDGVFATNGATANIFLRTRTGLDRPDVQVICMSVDNAAQLWFPHLTDPPRFGFTARVGNLHPLSRGRVTLRSRAPTDAPRILFNMFDDPQDMATMIRGVRACRDIYGTSPLRDLISGEVFPGPAMQSDEQLAEVIRSHAGHRSHPVGTCRMGHDDLAVVDERLRVHGIQGLRIADASVLPTPISGNTNLPSIMIGEKAHDLICRS</sequence>
<dbReference type="SUPFAM" id="SSF54373">
    <property type="entry name" value="FAD-linked reductases, C-terminal domain"/>
    <property type="match status" value="1"/>
</dbReference>
<dbReference type="SUPFAM" id="SSF51905">
    <property type="entry name" value="FAD/NAD(P)-binding domain"/>
    <property type="match status" value="1"/>
</dbReference>
<proteinExistence type="inferred from homology"/>
<dbReference type="PROSITE" id="PS00624">
    <property type="entry name" value="GMC_OXRED_2"/>
    <property type="match status" value="1"/>
</dbReference>
<protein>
    <submittedName>
        <fullName evidence="7">Choline dehydrogenase</fullName>
    </submittedName>
</protein>
<keyword evidence="3" id="KW-0285">Flavoprotein</keyword>
<dbReference type="InterPro" id="IPR036188">
    <property type="entry name" value="FAD/NAD-bd_sf"/>
</dbReference>
<dbReference type="InterPro" id="IPR012132">
    <property type="entry name" value="GMC_OxRdtase"/>
</dbReference>
<feature type="binding site" evidence="5">
    <location>
        <position position="227"/>
    </location>
    <ligand>
        <name>FAD</name>
        <dbReference type="ChEBI" id="CHEBI:57692"/>
    </ligand>
</feature>
<dbReference type="EMBL" id="VLTJ01000029">
    <property type="protein sequence ID" value="TSH92875.1"/>
    <property type="molecule type" value="Genomic_DNA"/>
</dbReference>
<dbReference type="OrthoDB" id="9785276at2"/>
<evidence type="ECO:0000313" key="7">
    <source>
        <dbReference type="EMBL" id="TSH92875.1"/>
    </source>
</evidence>
<dbReference type="GO" id="GO:0050660">
    <property type="term" value="F:flavin adenine dinucleotide binding"/>
    <property type="evidence" value="ECO:0007669"/>
    <property type="project" value="InterPro"/>
</dbReference>
<evidence type="ECO:0000259" key="6">
    <source>
        <dbReference type="PROSITE" id="PS00624"/>
    </source>
</evidence>
<evidence type="ECO:0000256" key="5">
    <source>
        <dbReference type="PIRSR" id="PIRSR000137-2"/>
    </source>
</evidence>
<feature type="domain" description="Glucose-methanol-choline oxidoreductase N-terminal" evidence="6">
    <location>
        <begin position="262"/>
        <end position="276"/>
    </location>
</feature>
<keyword evidence="8" id="KW-1185">Reference proteome</keyword>
<dbReference type="Proteomes" id="UP000318405">
    <property type="component" value="Unassembled WGS sequence"/>
</dbReference>
<dbReference type="PANTHER" id="PTHR11552:SF147">
    <property type="entry name" value="CHOLINE DEHYDROGENASE, MITOCHONDRIAL"/>
    <property type="match status" value="1"/>
</dbReference>
<reference evidence="7 8" key="1">
    <citation type="submission" date="2019-07" db="EMBL/GenBank/DDBJ databases">
        <title>Qingshengfaniella alkalisoli gen. nov., sp. nov., isolated from saline soil.</title>
        <authorList>
            <person name="Xu L."/>
            <person name="Huang X.-X."/>
            <person name="Sun J.-Q."/>
        </authorList>
    </citation>
    <scope>NUCLEOTIDE SEQUENCE [LARGE SCALE GENOMIC DNA]</scope>
    <source>
        <strain evidence="7 8">DSM 27279</strain>
    </source>
</reference>
<dbReference type="Gene3D" id="3.50.50.60">
    <property type="entry name" value="FAD/NAD(P)-binding domain"/>
    <property type="match status" value="1"/>
</dbReference>
<dbReference type="GO" id="GO:0016614">
    <property type="term" value="F:oxidoreductase activity, acting on CH-OH group of donors"/>
    <property type="evidence" value="ECO:0007669"/>
    <property type="project" value="InterPro"/>
</dbReference>
<dbReference type="PIRSF" id="PIRSF000137">
    <property type="entry name" value="Alcohol_oxidase"/>
    <property type="match status" value="1"/>
</dbReference>
<gene>
    <name evidence="7" type="ORF">FOZ76_15895</name>
</gene>